<evidence type="ECO:0000259" key="8">
    <source>
        <dbReference type="Pfam" id="PF01232"/>
    </source>
</evidence>
<evidence type="ECO:0000256" key="6">
    <source>
        <dbReference type="ARBA" id="ARBA00023027"/>
    </source>
</evidence>
<dbReference type="InterPro" id="IPR036291">
    <property type="entry name" value="NAD(P)-bd_dom_sf"/>
</dbReference>
<dbReference type="Pfam" id="PF08125">
    <property type="entry name" value="Mannitol_dh_C"/>
    <property type="match status" value="1"/>
</dbReference>
<dbReference type="NCBIfam" id="NF002652">
    <property type="entry name" value="PRK02318.2-5"/>
    <property type="match status" value="1"/>
</dbReference>
<dbReference type="PRINTS" id="PR00084">
    <property type="entry name" value="MTLDHDRGNASE"/>
</dbReference>
<dbReference type="InterPro" id="IPR000669">
    <property type="entry name" value="Mannitol_DH"/>
</dbReference>
<dbReference type="SUPFAM" id="SSF51735">
    <property type="entry name" value="NAD(P)-binding Rossmann-fold domains"/>
    <property type="match status" value="1"/>
</dbReference>
<comment type="subunit">
    <text evidence="2">Monomer.</text>
</comment>
<dbReference type="EMBL" id="VDMD01000006">
    <property type="protein sequence ID" value="TRM65087.1"/>
    <property type="molecule type" value="Genomic_DNA"/>
</dbReference>
<dbReference type="SUPFAM" id="SSF48179">
    <property type="entry name" value="6-phosphogluconate dehydrogenase C-terminal domain-like"/>
    <property type="match status" value="1"/>
</dbReference>
<protein>
    <recommendedName>
        <fullName evidence="4">Mannitol-1-phosphate 5-dehydrogenase</fullName>
        <ecNumber evidence="3">1.1.1.17</ecNumber>
    </recommendedName>
</protein>
<evidence type="ECO:0000313" key="11">
    <source>
        <dbReference type="Proteomes" id="UP000320762"/>
    </source>
</evidence>
<keyword evidence="5" id="KW-0560">Oxidoreductase</keyword>
<accession>A0A550CJY9</accession>
<dbReference type="Gene3D" id="3.40.50.720">
    <property type="entry name" value="NAD(P)-binding Rossmann-like Domain"/>
    <property type="match status" value="1"/>
</dbReference>
<dbReference type="STRING" id="97359.A0A550CJY9"/>
<sequence length="407" mass="44821">MSTKPCALHFGAGNIGRGFVGAVLVHAGAHVVFADVDKGVIDRVNKLGKYTVHILAANEAGEKQKPETELIQDVSGILSTDQKALEEVAVRDLVLITTAVGPSILPKIAPSIITVLRARQKAGKGPINVVACENTEGATTALREAVMKQLREQDADKKLLEYAEHQVGWADSAVDRIVPVFEPDVKTEETSLDVGVEPFYEWDVDERSLKVTHPDLQINGILPTDRLESYIMRKLYTLNTGHAITSYLGYLKGYDSISEAICDPTIEPVVAQALKESGAALRHKYGFPEKEHAHYRHTIIVRFKNPNVPDSPQRVGRQPLRKLQPRDRLLGPMTMCRDYGLSRKNLIKGVAAALLFRDDSDDQAKEVAERISSEGVEKVVVDLLSLAPDHEDVKGVVDAYNELQKKT</sequence>
<evidence type="ECO:0000256" key="3">
    <source>
        <dbReference type="ARBA" id="ARBA00012939"/>
    </source>
</evidence>
<dbReference type="InterPro" id="IPR013328">
    <property type="entry name" value="6PGD_dom2"/>
</dbReference>
<evidence type="ECO:0000256" key="4">
    <source>
        <dbReference type="ARBA" id="ARBA00016219"/>
    </source>
</evidence>
<evidence type="ECO:0000259" key="9">
    <source>
        <dbReference type="Pfam" id="PF08125"/>
    </source>
</evidence>
<dbReference type="HAMAP" id="MF_00196">
    <property type="entry name" value="Mannitol_dehydrog"/>
    <property type="match status" value="1"/>
</dbReference>
<comment type="catalytic activity">
    <reaction evidence="7">
        <text>D-mannitol 1-phosphate + NAD(+) = beta-D-fructose 6-phosphate + NADH + H(+)</text>
        <dbReference type="Rhea" id="RHEA:19661"/>
        <dbReference type="ChEBI" id="CHEBI:15378"/>
        <dbReference type="ChEBI" id="CHEBI:57540"/>
        <dbReference type="ChEBI" id="CHEBI:57634"/>
        <dbReference type="ChEBI" id="CHEBI:57945"/>
        <dbReference type="ChEBI" id="CHEBI:61381"/>
        <dbReference type="EC" id="1.1.1.17"/>
    </reaction>
</comment>
<dbReference type="OrthoDB" id="418169at2759"/>
<dbReference type="InterPro" id="IPR023028">
    <property type="entry name" value="Mannitol_1_phos_5_DH"/>
</dbReference>
<feature type="domain" description="Mannitol dehydrogenase C-terminal" evidence="9">
    <location>
        <begin position="227"/>
        <end position="367"/>
    </location>
</feature>
<gene>
    <name evidence="10" type="ORF">BD626DRAFT_490865</name>
</gene>
<evidence type="ECO:0000256" key="1">
    <source>
        <dbReference type="ARBA" id="ARBA00006541"/>
    </source>
</evidence>
<dbReference type="PANTHER" id="PTHR30524">
    <property type="entry name" value="MANNITOL-1-PHOSPHATE 5-DEHYDROGENASE"/>
    <property type="match status" value="1"/>
</dbReference>
<evidence type="ECO:0000313" key="10">
    <source>
        <dbReference type="EMBL" id="TRM65087.1"/>
    </source>
</evidence>
<dbReference type="EC" id="1.1.1.17" evidence="3"/>
<dbReference type="InterPro" id="IPR013118">
    <property type="entry name" value="Mannitol_DH_C"/>
</dbReference>
<evidence type="ECO:0000256" key="5">
    <source>
        <dbReference type="ARBA" id="ARBA00023002"/>
    </source>
</evidence>
<organism evidence="10 11">
    <name type="scientific">Schizophyllum amplum</name>
    <dbReference type="NCBI Taxonomy" id="97359"/>
    <lineage>
        <taxon>Eukaryota</taxon>
        <taxon>Fungi</taxon>
        <taxon>Dikarya</taxon>
        <taxon>Basidiomycota</taxon>
        <taxon>Agaricomycotina</taxon>
        <taxon>Agaricomycetes</taxon>
        <taxon>Agaricomycetidae</taxon>
        <taxon>Agaricales</taxon>
        <taxon>Schizophyllaceae</taxon>
        <taxon>Schizophyllum</taxon>
    </lineage>
</organism>
<keyword evidence="6" id="KW-0520">NAD</keyword>
<dbReference type="AlphaFoldDB" id="A0A550CJY9"/>
<dbReference type="PANTHER" id="PTHR30524:SF0">
    <property type="entry name" value="ALTRONATE OXIDOREDUCTASE-RELATED"/>
    <property type="match status" value="1"/>
</dbReference>
<reference evidence="10 11" key="1">
    <citation type="journal article" date="2019" name="New Phytol.">
        <title>Comparative genomics reveals unique wood-decay strategies and fruiting body development in the Schizophyllaceae.</title>
        <authorList>
            <person name="Almasi E."/>
            <person name="Sahu N."/>
            <person name="Krizsan K."/>
            <person name="Balint B."/>
            <person name="Kovacs G.M."/>
            <person name="Kiss B."/>
            <person name="Cseklye J."/>
            <person name="Drula E."/>
            <person name="Henrissat B."/>
            <person name="Nagy I."/>
            <person name="Chovatia M."/>
            <person name="Adam C."/>
            <person name="LaButti K."/>
            <person name="Lipzen A."/>
            <person name="Riley R."/>
            <person name="Grigoriev I.V."/>
            <person name="Nagy L.G."/>
        </authorList>
    </citation>
    <scope>NUCLEOTIDE SEQUENCE [LARGE SCALE GENOMIC DNA]</scope>
    <source>
        <strain evidence="10 11">NL-1724</strain>
    </source>
</reference>
<keyword evidence="11" id="KW-1185">Reference proteome</keyword>
<comment type="caution">
    <text evidence="10">The sequence shown here is derived from an EMBL/GenBank/DDBJ whole genome shotgun (WGS) entry which is preliminary data.</text>
</comment>
<name>A0A550CJY9_9AGAR</name>
<dbReference type="NCBIfam" id="NF002646">
    <property type="entry name" value="PRK02318.1-2"/>
    <property type="match status" value="1"/>
</dbReference>
<feature type="domain" description="Mannitol dehydrogenase N-terminal" evidence="8">
    <location>
        <begin position="7"/>
        <end position="217"/>
    </location>
</feature>
<proteinExistence type="inferred from homology"/>
<dbReference type="Pfam" id="PF01232">
    <property type="entry name" value="Mannitol_dh"/>
    <property type="match status" value="1"/>
</dbReference>
<dbReference type="GO" id="GO:0008926">
    <property type="term" value="F:mannitol-1-phosphate 5-dehydrogenase activity"/>
    <property type="evidence" value="ECO:0007669"/>
    <property type="project" value="UniProtKB-EC"/>
</dbReference>
<evidence type="ECO:0000256" key="7">
    <source>
        <dbReference type="ARBA" id="ARBA00048615"/>
    </source>
</evidence>
<evidence type="ECO:0000256" key="2">
    <source>
        <dbReference type="ARBA" id="ARBA00011245"/>
    </source>
</evidence>
<dbReference type="Proteomes" id="UP000320762">
    <property type="component" value="Unassembled WGS sequence"/>
</dbReference>
<dbReference type="Gene3D" id="1.10.1040.10">
    <property type="entry name" value="N-(1-d-carboxylethyl)-l-norvaline Dehydrogenase, domain 2"/>
    <property type="match status" value="1"/>
</dbReference>
<dbReference type="InterPro" id="IPR013131">
    <property type="entry name" value="Mannitol_DH_N"/>
</dbReference>
<comment type="similarity">
    <text evidence="1">Belongs to the mannitol dehydrogenase family.</text>
</comment>
<dbReference type="GO" id="GO:0019592">
    <property type="term" value="P:mannitol catabolic process"/>
    <property type="evidence" value="ECO:0007669"/>
    <property type="project" value="TreeGrafter"/>
</dbReference>
<dbReference type="GO" id="GO:0005829">
    <property type="term" value="C:cytosol"/>
    <property type="evidence" value="ECO:0007669"/>
    <property type="project" value="TreeGrafter"/>
</dbReference>
<dbReference type="InterPro" id="IPR008927">
    <property type="entry name" value="6-PGluconate_DH-like_C_sf"/>
</dbReference>